<evidence type="ECO:0000256" key="3">
    <source>
        <dbReference type="ARBA" id="ARBA00023163"/>
    </source>
</evidence>
<gene>
    <name evidence="6" type="ORF">AAEO60_01695</name>
</gene>
<dbReference type="InterPro" id="IPR014710">
    <property type="entry name" value="RmlC-like_jellyroll"/>
</dbReference>
<organism evidence="6 7">
    <name type="scientific">Aurantiacibacter gilvus</name>
    <dbReference type="NCBI Taxonomy" id="3139141"/>
    <lineage>
        <taxon>Bacteria</taxon>
        <taxon>Pseudomonadati</taxon>
        <taxon>Pseudomonadota</taxon>
        <taxon>Alphaproteobacteria</taxon>
        <taxon>Sphingomonadales</taxon>
        <taxon>Erythrobacteraceae</taxon>
        <taxon>Aurantiacibacter</taxon>
    </lineage>
</organism>
<dbReference type="EMBL" id="JBBYHV010000001">
    <property type="protein sequence ID" value="MEL1249378.1"/>
    <property type="molecule type" value="Genomic_DNA"/>
</dbReference>
<feature type="domain" description="HTH crp-type" evidence="5">
    <location>
        <begin position="151"/>
        <end position="218"/>
    </location>
</feature>
<protein>
    <submittedName>
        <fullName evidence="6">Crp/Fnr family transcriptional regulator</fullName>
    </submittedName>
</protein>
<keyword evidence="7" id="KW-1185">Reference proteome</keyword>
<accession>A0ABU9IAF5</accession>
<dbReference type="InterPro" id="IPR018488">
    <property type="entry name" value="cNMP-bd_CS"/>
</dbReference>
<evidence type="ECO:0000313" key="6">
    <source>
        <dbReference type="EMBL" id="MEL1249378.1"/>
    </source>
</evidence>
<dbReference type="Gene3D" id="2.60.120.10">
    <property type="entry name" value="Jelly Rolls"/>
    <property type="match status" value="1"/>
</dbReference>
<evidence type="ECO:0000259" key="4">
    <source>
        <dbReference type="PROSITE" id="PS50042"/>
    </source>
</evidence>
<feature type="domain" description="Cyclic nucleotide-binding" evidence="4">
    <location>
        <begin position="16"/>
        <end position="117"/>
    </location>
</feature>
<dbReference type="InterPro" id="IPR050397">
    <property type="entry name" value="Env_Response_Regulators"/>
</dbReference>
<dbReference type="SUPFAM" id="SSF46785">
    <property type="entry name" value="Winged helix' DNA-binding domain"/>
    <property type="match status" value="1"/>
</dbReference>
<dbReference type="InterPro" id="IPR036390">
    <property type="entry name" value="WH_DNA-bd_sf"/>
</dbReference>
<dbReference type="InterPro" id="IPR018490">
    <property type="entry name" value="cNMP-bd_dom_sf"/>
</dbReference>
<dbReference type="CDD" id="cd00038">
    <property type="entry name" value="CAP_ED"/>
    <property type="match status" value="1"/>
</dbReference>
<dbReference type="PROSITE" id="PS51063">
    <property type="entry name" value="HTH_CRP_2"/>
    <property type="match status" value="1"/>
</dbReference>
<dbReference type="InterPro" id="IPR000595">
    <property type="entry name" value="cNMP-bd_dom"/>
</dbReference>
<dbReference type="PANTHER" id="PTHR24567:SF68">
    <property type="entry name" value="DNA-BINDING TRANSCRIPTIONAL DUAL REGULATOR CRP"/>
    <property type="match status" value="1"/>
</dbReference>
<keyword evidence="2" id="KW-0238">DNA-binding</keyword>
<dbReference type="RefSeq" id="WP_341671914.1">
    <property type="nucleotide sequence ID" value="NZ_JBBYHV010000001.1"/>
</dbReference>
<evidence type="ECO:0000256" key="1">
    <source>
        <dbReference type="ARBA" id="ARBA00023015"/>
    </source>
</evidence>
<sequence length="229" mass="25025">MTETDALIDKLAPDTLLRAIEPEQLANLLRSSKRRQLKRGEMIISQGDDVGDFAVVLLSGSLKISMVSVNGREIILNYCSPGDVVGEIAMLDRGPRTASVSASEASEVLVIPAPAFEAAALSNPASTLRLLRAMASHIRQLNLVVESDRTFSMAPRLARAMVRLLDPENGKLRHNPSQGDLGAFAGLARENVNRLLSEWEEQGIIAREGRGLQVLDREYMEFLAEFGDD</sequence>
<dbReference type="PROSITE" id="PS00889">
    <property type="entry name" value="CNMP_BINDING_2"/>
    <property type="match status" value="1"/>
</dbReference>
<dbReference type="SUPFAM" id="SSF51206">
    <property type="entry name" value="cAMP-binding domain-like"/>
    <property type="match status" value="1"/>
</dbReference>
<dbReference type="Pfam" id="PF00027">
    <property type="entry name" value="cNMP_binding"/>
    <property type="match status" value="1"/>
</dbReference>
<dbReference type="SMART" id="SM00419">
    <property type="entry name" value="HTH_CRP"/>
    <property type="match status" value="1"/>
</dbReference>
<dbReference type="PROSITE" id="PS50042">
    <property type="entry name" value="CNMP_BINDING_3"/>
    <property type="match status" value="1"/>
</dbReference>
<comment type="caution">
    <text evidence="6">The sequence shown here is derived from an EMBL/GenBank/DDBJ whole genome shotgun (WGS) entry which is preliminary data.</text>
</comment>
<evidence type="ECO:0000256" key="2">
    <source>
        <dbReference type="ARBA" id="ARBA00023125"/>
    </source>
</evidence>
<evidence type="ECO:0000313" key="7">
    <source>
        <dbReference type="Proteomes" id="UP001497045"/>
    </source>
</evidence>
<name>A0ABU9IAF5_9SPHN</name>
<dbReference type="SMART" id="SM00100">
    <property type="entry name" value="cNMP"/>
    <property type="match status" value="1"/>
</dbReference>
<evidence type="ECO:0000259" key="5">
    <source>
        <dbReference type="PROSITE" id="PS51063"/>
    </source>
</evidence>
<dbReference type="InterPro" id="IPR036388">
    <property type="entry name" value="WH-like_DNA-bd_sf"/>
</dbReference>
<keyword evidence="1" id="KW-0805">Transcription regulation</keyword>
<dbReference type="Pfam" id="PF13545">
    <property type="entry name" value="HTH_Crp_2"/>
    <property type="match status" value="1"/>
</dbReference>
<reference evidence="6 7" key="1">
    <citation type="submission" date="2024-04" db="EMBL/GenBank/DDBJ databases">
        <title>Aurantiacibacter sp. DGU6 16S ribosomal RNA gene Genome sequencing and assembly.</title>
        <authorList>
            <person name="Park S."/>
        </authorList>
    </citation>
    <scope>NUCLEOTIDE SEQUENCE [LARGE SCALE GENOMIC DNA]</scope>
    <source>
        <strain evidence="6 7">DGU6</strain>
    </source>
</reference>
<dbReference type="PANTHER" id="PTHR24567">
    <property type="entry name" value="CRP FAMILY TRANSCRIPTIONAL REGULATORY PROTEIN"/>
    <property type="match status" value="1"/>
</dbReference>
<dbReference type="Gene3D" id="1.10.10.10">
    <property type="entry name" value="Winged helix-like DNA-binding domain superfamily/Winged helix DNA-binding domain"/>
    <property type="match status" value="1"/>
</dbReference>
<dbReference type="InterPro" id="IPR012318">
    <property type="entry name" value="HTH_CRP"/>
</dbReference>
<proteinExistence type="predicted"/>
<keyword evidence="3" id="KW-0804">Transcription</keyword>
<dbReference type="Proteomes" id="UP001497045">
    <property type="component" value="Unassembled WGS sequence"/>
</dbReference>